<accession>A0AA88NEH9</accession>
<dbReference type="AlphaFoldDB" id="A0AA88NEH9"/>
<organism evidence="2 3">
    <name type="scientific">Channa striata</name>
    <name type="common">Snakehead murrel</name>
    <name type="synonym">Ophicephalus striatus</name>
    <dbReference type="NCBI Taxonomy" id="64152"/>
    <lineage>
        <taxon>Eukaryota</taxon>
        <taxon>Metazoa</taxon>
        <taxon>Chordata</taxon>
        <taxon>Craniata</taxon>
        <taxon>Vertebrata</taxon>
        <taxon>Euteleostomi</taxon>
        <taxon>Actinopterygii</taxon>
        <taxon>Neopterygii</taxon>
        <taxon>Teleostei</taxon>
        <taxon>Neoteleostei</taxon>
        <taxon>Acanthomorphata</taxon>
        <taxon>Anabantaria</taxon>
        <taxon>Anabantiformes</taxon>
        <taxon>Channoidei</taxon>
        <taxon>Channidae</taxon>
        <taxon>Channa</taxon>
    </lineage>
</organism>
<dbReference type="EMBL" id="JAUPFM010000003">
    <property type="protein sequence ID" value="KAK2855831.1"/>
    <property type="molecule type" value="Genomic_DNA"/>
</dbReference>
<dbReference type="Proteomes" id="UP001187415">
    <property type="component" value="Unassembled WGS sequence"/>
</dbReference>
<sequence length="114" mass="12754">MDRWAQPAPEGPSPLKTRRTSGRLETVRTMLERTAEMLLLLHSRTFDSKDPVGGLQDPPDSEDQWTALHLQMSVEEPTEVGHPEAGGGRSKEVKKNLRAFCNFIFSPGHVLMDT</sequence>
<evidence type="ECO:0000313" key="2">
    <source>
        <dbReference type="EMBL" id="KAK2855831.1"/>
    </source>
</evidence>
<evidence type="ECO:0000313" key="3">
    <source>
        <dbReference type="Proteomes" id="UP001187415"/>
    </source>
</evidence>
<evidence type="ECO:0000256" key="1">
    <source>
        <dbReference type="SAM" id="MobiDB-lite"/>
    </source>
</evidence>
<protein>
    <submittedName>
        <fullName evidence="2">Uncharacterized protein</fullName>
    </submittedName>
</protein>
<proteinExistence type="predicted"/>
<reference evidence="2" key="1">
    <citation type="submission" date="2023-07" db="EMBL/GenBank/DDBJ databases">
        <title>Chromosome-level Genome Assembly of Striped Snakehead (Channa striata).</title>
        <authorList>
            <person name="Liu H."/>
        </authorList>
    </citation>
    <scope>NUCLEOTIDE SEQUENCE</scope>
    <source>
        <strain evidence="2">Gz</strain>
        <tissue evidence="2">Muscle</tissue>
    </source>
</reference>
<comment type="caution">
    <text evidence="2">The sequence shown here is derived from an EMBL/GenBank/DDBJ whole genome shotgun (WGS) entry which is preliminary data.</text>
</comment>
<name>A0AA88NEH9_CHASR</name>
<feature type="region of interest" description="Disordered" evidence="1">
    <location>
        <begin position="1"/>
        <end position="21"/>
    </location>
</feature>
<gene>
    <name evidence="2" type="ORF">Q5P01_004566</name>
</gene>
<keyword evidence="3" id="KW-1185">Reference proteome</keyword>